<accession>A0AAU9EYS7</accession>
<evidence type="ECO:0000256" key="1">
    <source>
        <dbReference type="SAM" id="Phobius"/>
    </source>
</evidence>
<dbReference type="EMBL" id="AP028654">
    <property type="protein sequence ID" value="BEP30245.1"/>
    <property type="molecule type" value="Genomic_DNA"/>
</dbReference>
<dbReference type="KEGG" id="hprf:HLPR_25760"/>
<feature type="transmembrane region" description="Helical" evidence="1">
    <location>
        <begin position="46"/>
        <end position="67"/>
    </location>
</feature>
<name>A0AAU9EYS7_9FIRM</name>
<organism evidence="2 3">
    <name type="scientific">Helicovermis profundi</name>
    <dbReference type="NCBI Taxonomy" id="3065157"/>
    <lineage>
        <taxon>Bacteria</taxon>
        <taxon>Bacillati</taxon>
        <taxon>Bacillota</taxon>
        <taxon>Clostridia</taxon>
        <taxon>Helicovermis</taxon>
    </lineage>
</organism>
<keyword evidence="1" id="KW-0472">Membrane</keyword>
<keyword evidence="1" id="KW-0812">Transmembrane</keyword>
<dbReference type="RefSeq" id="WP_338535844.1">
    <property type="nucleotide sequence ID" value="NZ_AP028654.1"/>
</dbReference>
<dbReference type="Proteomes" id="UP001321786">
    <property type="component" value="Chromosome"/>
</dbReference>
<dbReference type="InterPro" id="IPR032820">
    <property type="entry name" value="ATPase_put"/>
</dbReference>
<protein>
    <recommendedName>
        <fullName evidence="4">AtpZ/AtpI family protein</fullName>
    </recommendedName>
</protein>
<keyword evidence="1" id="KW-1133">Transmembrane helix</keyword>
<evidence type="ECO:0000313" key="3">
    <source>
        <dbReference type="Proteomes" id="UP001321786"/>
    </source>
</evidence>
<evidence type="ECO:0000313" key="2">
    <source>
        <dbReference type="EMBL" id="BEP30245.1"/>
    </source>
</evidence>
<keyword evidence="3" id="KW-1185">Reference proteome</keyword>
<dbReference type="AlphaFoldDB" id="A0AAU9EYS7"/>
<proteinExistence type="predicted"/>
<gene>
    <name evidence="2" type="ORF">HLPR_25760</name>
</gene>
<evidence type="ECO:0008006" key="4">
    <source>
        <dbReference type="Google" id="ProtNLM"/>
    </source>
</evidence>
<reference evidence="2 3" key="1">
    <citation type="submission" date="2023-08" db="EMBL/GenBank/DDBJ databases">
        <title>Helicovermis profunda gen. nov., sp. nov., a novel mesophilic, fermentative bacterium within the Bacillota from a deep-sea hydrothermal vent chimney.</title>
        <authorList>
            <person name="Miyazaki U."/>
            <person name="Mizutani D."/>
            <person name="Hashimoto Y."/>
            <person name="Tame A."/>
            <person name="Sawayama S."/>
            <person name="Miyazaki J."/>
            <person name="Takai K."/>
            <person name="Nakagawa S."/>
        </authorList>
    </citation>
    <scope>NUCLEOTIDE SEQUENCE [LARGE SCALE GENOMIC DNA]</scope>
    <source>
        <strain evidence="2 3">S502</strain>
    </source>
</reference>
<dbReference type="Pfam" id="PF09527">
    <property type="entry name" value="ATPase_gene1"/>
    <property type="match status" value="1"/>
</dbReference>
<feature type="transmembrane region" description="Helical" evidence="1">
    <location>
        <begin position="12"/>
        <end position="34"/>
    </location>
</feature>
<sequence>MKKNNFRVYDNLALISQIGIMTALPIIGGVYFGKYMDDKFNADGKLLLLFIVLGTLSAFFELIRFTLKKAIKDTERSKKERDERRNNDE</sequence>